<gene>
    <name evidence="2" type="ORF">LUZ61_017010</name>
</gene>
<evidence type="ECO:0000259" key="1">
    <source>
        <dbReference type="Pfam" id="PF03478"/>
    </source>
</evidence>
<sequence>MGKKNPASEFRDWANLLPEIVGFISEKVKSITDYVRFRAVCSHWRSACLPKPRHLPPQLPWLMFPWDTRDKDDVGIHLFYDLWESKMHELHLPVTIDMTCCGSCGGWLLLVATGDKEIFLLNPLSQVRVDLPPFTAWAKHLGDDWDAPRWDVSLKFCFASYCDSKMILSTDLTDPECLIILFNLNWQTIFFCRVGDPCWTSVNIPEENRLEDVTYYNGRLYLNYDPFYVGSMTIIDLTKPEDRIVYHFEPELKTEDVRIYFLEGKSGVYIVAVFFRDEDHTCYRMKKIELFQFDEQSLKLQQITDSSNTVIFKSDHVNCLAVCSDEWDSLDGGSMYAPQKCAQPGGNGKLKKYYNICFSKLDDFKLEPLVHGLREQPLLEWTPPTRWFQPSFG</sequence>
<dbReference type="Proteomes" id="UP001210211">
    <property type="component" value="Unassembled WGS sequence"/>
</dbReference>
<organism evidence="2 3">
    <name type="scientific">Rhynchospora tenuis</name>
    <dbReference type="NCBI Taxonomy" id="198213"/>
    <lineage>
        <taxon>Eukaryota</taxon>
        <taxon>Viridiplantae</taxon>
        <taxon>Streptophyta</taxon>
        <taxon>Embryophyta</taxon>
        <taxon>Tracheophyta</taxon>
        <taxon>Spermatophyta</taxon>
        <taxon>Magnoliopsida</taxon>
        <taxon>Liliopsida</taxon>
        <taxon>Poales</taxon>
        <taxon>Cyperaceae</taxon>
        <taxon>Cyperoideae</taxon>
        <taxon>Rhynchosporeae</taxon>
        <taxon>Rhynchospora</taxon>
    </lineage>
</organism>
<feature type="domain" description="KIB1-4 beta-propeller" evidence="1">
    <location>
        <begin position="79"/>
        <end position="337"/>
    </location>
</feature>
<keyword evidence="3" id="KW-1185">Reference proteome</keyword>
<dbReference type="PANTHER" id="PTHR44259:SF114">
    <property type="entry name" value="OS06G0707300 PROTEIN"/>
    <property type="match status" value="1"/>
</dbReference>
<dbReference type="Pfam" id="PF03478">
    <property type="entry name" value="Beta-prop_KIB1-4"/>
    <property type="match status" value="1"/>
</dbReference>
<name>A0AAD5Z6M1_9POAL</name>
<reference evidence="2 3" key="1">
    <citation type="journal article" date="2022" name="Cell">
        <title>Repeat-based holocentromeres influence genome architecture and karyotype evolution.</title>
        <authorList>
            <person name="Hofstatter P.G."/>
            <person name="Thangavel G."/>
            <person name="Lux T."/>
            <person name="Neumann P."/>
            <person name="Vondrak T."/>
            <person name="Novak P."/>
            <person name="Zhang M."/>
            <person name="Costa L."/>
            <person name="Castellani M."/>
            <person name="Scott A."/>
            <person name="Toegelov H."/>
            <person name="Fuchs J."/>
            <person name="Mata-Sucre Y."/>
            <person name="Dias Y."/>
            <person name="Vanzela A.L.L."/>
            <person name="Huettel B."/>
            <person name="Almeida C.C.S."/>
            <person name="Simkova H."/>
            <person name="Souza G."/>
            <person name="Pedrosa-Harand A."/>
            <person name="Macas J."/>
            <person name="Mayer K.F.X."/>
            <person name="Houben A."/>
            <person name="Marques A."/>
        </authorList>
    </citation>
    <scope>NUCLEOTIDE SEQUENCE [LARGE SCALE GENOMIC DNA]</scope>
    <source>
        <strain evidence="2">RhyTen1mFocal</strain>
    </source>
</reference>
<dbReference type="PANTHER" id="PTHR44259">
    <property type="entry name" value="OS07G0183000 PROTEIN-RELATED"/>
    <property type="match status" value="1"/>
</dbReference>
<dbReference type="EMBL" id="JAMRDG010000002">
    <property type="protein sequence ID" value="KAJ3687846.1"/>
    <property type="molecule type" value="Genomic_DNA"/>
</dbReference>
<evidence type="ECO:0000313" key="3">
    <source>
        <dbReference type="Proteomes" id="UP001210211"/>
    </source>
</evidence>
<accession>A0AAD5Z6M1</accession>
<dbReference type="AlphaFoldDB" id="A0AAD5Z6M1"/>
<proteinExistence type="predicted"/>
<dbReference type="InterPro" id="IPR005174">
    <property type="entry name" value="KIB1-4_b-propeller"/>
</dbReference>
<comment type="caution">
    <text evidence="2">The sequence shown here is derived from an EMBL/GenBank/DDBJ whole genome shotgun (WGS) entry which is preliminary data.</text>
</comment>
<dbReference type="InterPro" id="IPR050942">
    <property type="entry name" value="F-box_BR-signaling"/>
</dbReference>
<evidence type="ECO:0000313" key="2">
    <source>
        <dbReference type="EMBL" id="KAJ3687846.1"/>
    </source>
</evidence>
<protein>
    <recommendedName>
        <fullName evidence="1">KIB1-4 beta-propeller domain-containing protein</fullName>
    </recommendedName>
</protein>